<dbReference type="Gene3D" id="3.30.565.10">
    <property type="entry name" value="Histidine kinase-like ATPase, C-terminal domain"/>
    <property type="match status" value="1"/>
</dbReference>
<dbReference type="SUPFAM" id="SSF53850">
    <property type="entry name" value="Periplasmic binding protein-like II"/>
    <property type="match status" value="1"/>
</dbReference>
<dbReference type="Pfam" id="PF00497">
    <property type="entry name" value="SBP_bac_3"/>
    <property type="match status" value="1"/>
</dbReference>
<dbReference type="InterPro" id="IPR001320">
    <property type="entry name" value="Iontro_rcpt_C"/>
</dbReference>
<dbReference type="InterPro" id="IPR003661">
    <property type="entry name" value="HisK_dim/P_dom"/>
</dbReference>
<dbReference type="CDD" id="cd00082">
    <property type="entry name" value="HisKA"/>
    <property type="match status" value="1"/>
</dbReference>
<dbReference type="STRING" id="1261640.BHK98_07315"/>
<dbReference type="PANTHER" id="PTHR43065">
    <property type="entry name" value="SENSOR HISTIDINE KINASE"/>
    <property type="match status" value="1"/>
</dbReference>
<evidence type="ECO:0000259" key="8">
    <source>
        <dbReference type="PROSITE" id="PS50112"/>
    </source>
</evidence>
<dbReference type="OrthoDB" id="9780487at2"/>
<dbReference type="PROSITE" id="PS50109">
    <property type="entry name" value="HIS_KIN"/>
    <property type="match status" value="1"/>
</dbReference>
<protein>
    <recommendedName>
        <fullName evidence="2">histidine kinase</fullName>
        <ecNumber evidence="2">2.7.13.3</ecNumber>
    </recommendedName>
</protein>
<dbReference type="Pfam" id="PF00512">
    <property type="entry name" value="HisKA"/>
    <property type="match status" value="1"/>
</dbReference>
<dbReference type="SMART" id="SM00062">
    <property type="entry name" value="PBPb"/>
    <property type="match status" value="1"/>
</dbReference>
<reference evidence="9 10" key="1">
    <citation type="journal article" date="2016" name="Appl. Environ. Microbiol.">
        <title>Function and Phylogeny of Bacterial Butyryl Coenzyme A:Acetate Transferases and Their Diversity in the Proximal Colon of Swine.</title>
        <authorList>
            <person name="Trachsel J."/>
            <person name="Bayles D.O."/>
            <person name="Looft T."/>
            <person name="Levine U.Y."/>
            <person name="Allen H.K."/>
        </authorList>
    </citation>
    <scope>NUCLEOTIDE SEQUENCE [LARGE SCALE GENOMIC DNA]</scope>
    <source>
        <strain evidence="9 10">68-3-10</strain>
    </source>
</reference>
<dbReference type="PROSITE" id="PS50112">
    <property type="entry name" value="PAS"/>
    <property type="match status" value="1"/>
</dbReference>
<comment type="catalytic activity">
    <reaction evidence="1">
        <text>ATP + protein L-histidine = ADP + protein N-phospho-L-histidine.</text>
        <dbReference type="EC" id="2.7.13.3"/>
    </reaction>
</comment>
<accession>A0A1Q9JI98</accession>
<dbReference type="GO" id="GO:0016020">
    <property type="term" value="C:membrane"/>
    <property type="evidence" value="ECO:0007669"/>
    <property type="project" value="InterPro"/>
</dbReference>
<dbReference type="InterPro" id="IPR005467">
    <property type="entry name" value="His_kinase_dom"/>
</dbReference>
<feature type="domain" description="PAS" evidence="8">
    <location>
        <begin position="328"/>
        <end position="378"/>
    </location>
</feature>
<evidence type="ECO:0000313" key="10">
    <source>
        <dbReference type="Proteomes" id="UP000187404"/>
    </source>
</evidence>
<evidence type="ECO:0000256" key="2">
    <source>
        <dbReference type="ARBA" id="ARBA00012438"/>
    </source>
</evidence>
<evidence type="ECO:0000313" key="9">
    <source>
        <dbReference type="EMBL" id="OLR55884.1"/>
    </source>
</evidence>
<dbReference type="EC" id="2.7.13.3" evidence="2"/>
<keyword evidence="6" id="KW-0812">Transmembrane</keyword>
<dbReference type="InterPro" id="IPR003594">
    <property type="entry name" value="HATPase_dom"/>
</dbReference>
<keyword evidence="10" id="KW-1185">Reference proteome</keyword>
<dbReference type="SUPFAM" id="SSF47384">
    <property type="entry name" value="Homodimeric domain of signal transducing histidine kinase"/>
    <property type="match status" value="1"/>
</dbReference>
<dbReference type="InterPro" id="IPR004358">
    <property type="entry name" value="Sig_transdc_His_kin-like_C"/>
</dbReference>
<evidence type="ECO:0000256" key="4">
    <source>
        <dbReference type="ARBA" id="ARBA00022777"/>
    </source>
</evidence>
<dbReference type="Gene3D" id="3.40.190.10">
    <property type="entry name" value="Periplasmic binding protein-like II"/>
    <property type="match status" value="2"/>
</dbReference>
<dbReference type="AlphaFoldDB" id="A0A1Q9JI98"/>
<keyword evidence="4" id="KW-0808">Transferase</keyword>
<dbReference type="Gene3D" id="1.10.287.130">
    <property type="match status" value="1"/>
</dbReference>
<dbReference type="Gene3D" id="3.30.450.20">
    <property type="entry name" value="PAS domain"/>
    <property type="match status" value="1"/>
</dbReference>
<dbReference type="SMART" id="SM00388">
    <property type="entry name" value="HisKA"/>
    <property type="match status" value="1"/>
</dbReference>
<feature type="transmembrane region" description="Helical" evidence="6">
    <location>
        <begin position="6"/>
        <end position="25"/>
    </location>
</feature>
<dbReference type="SMART" id="SM00079">
    <property type="entry name" value="PBPe"/>
    <property type="match status" value="1"/>
</dbReference>
<keyword evidence="3" id="KW-0597">Phosphoprotein</keyword>
<dbReference type="PRINTS" id="PR00344">
    <property type="entry name" value="BCTRLSENSOR"/>
</dbReference>
<dbReference type="EMBL" id="MJIE01000001">
    <property type="protein sequence ID" value="OLR55884.1"/>
    <property type="molecule type" value="Genomic_DNA"/>
</dbReference>
<dbReference type="GO" id="GO:0000155">
    <property type="term" value="F:phosphorelay sensor kinase activity"/>
    <property type="evidence" value="ECO:0007669"/>
    <property type="project" value="InterPro"/>
</dbReference>
<organism evidence="9 10">
    <name type="scientific">Hornefia porci</name>
    <dbReference type="NCBI Taxonomy" id="2652292"/>
    <lineage>
        <taxon>Bacteria</taxon>
        <taxon>Bacillati</taxon>
        <taxon>Bacillota</taxon>
        <taxon>Clostridia</taxon>
        <taxon>Peptostreptococcales</taxon>
        <taxon>Anaerovoracaceae</taxon>
        <taxon>Hornefia</taxon>
    </lineage>
</organism>
<evidence type="ECO:0000259" key="7">
    <source>
        <dbReference type="PROSITE" id="PS50109"/>
    </source>
</evidence>
<keyword evidence="4" id="KW-0418">Kinase</keyword>
<dbReference type="SMART" id="SM00387">
    <property type="entry name" value="HATPase_c"/>
    <property type="match status" value="1"/>
</dbReference>
<dbReference type="SUPFAM" id="SSF55785">
    <property type="entry name" value="PYP-like sensor domain (PAS domain)"/>
    <property type="match status" value="1"/>
</dbReference>
<dbReference type="InterPro" id="IPR000014">
    <property type="entry name" value="PAS"/>
</dbReference>
<feature type="transmembrane region" description="Helical" evidence="6">
    <location>
        <begin position="292"/>
        <end position="313"/>
    </location>
</feature>
<dbReference type="Pfam" id="PF02518">
    <property type="entry name" value="HATPase_c"/>
    <property type="match status" value="1"/>
</dbReference>
<dbReference type="RefSeq" id="WP_075712952.1">
    <property type="nucleotide sequence ID" value="NZ_MJIE01000001.1"/>
</dbReference>
<sequence>MTKKRMLETVIVLLCIVVVLIAVFIQLKYDVNVVQYVRYSFPFSSEEKQYMKEKKILIYGGDNHAPPFSFVNKKTGEYEGLVVDYMDSISIQCGVRIEKKPYSWEQTVLFLKNNSIDMVDMFPTKSRAESFSFTQPIYKLTGEIVAREGTDLNIHNLKGKRIGVIRDDFAEEYFRSSYSKETGSRVELRYVNNVNEGLDKILSGDIDALAGDAAVIEYLENKRGDETKFRELGIEIYRKDVAFAVNKDNQMLLGILNKAILQLKRKNVIEQVQRKWFGSDTLIFKNSKMYNYGLLLLIILIATGIIVILWSSLLCQRIEEKTKELRKNQNDLKTIIDSLKLYIMVIDGSEVILDCNSCVAEKLGLPSGQILKRSLREFPLFYHLYRICDSKSTEVHDVSYAGNYYDLRSTNLVSDVPRKLFIVEDVTHEAVIQRKMRQYSKMVAVGHLSAGLAHEIRNPLGLIRNYLYVLRGYVTDDVSEHAVRVSNESVSRINNLVANLLNFSRKNMDRSEAIDLKRFLENIIELEQKELLQDMIDVRVEDNYGKMIWTNSESLKVIFLNILENSIAAFNEVNNRKNMIRFDLQRNGEKVEIKVQDNGCGMSEKTLESMFDPFFTTKETGVGLGMYMVQTEVERLGGEITVESHECEGTIIRIVLPSEEELSR</sequence>
<dbReference type="GO" id="GO:0015276">
    <property type="term" value="F:ligand-gated monoatomic ion channel activity"/>
    <property type="evidence" value="ECO:0007669"/>
    <property type="project" value="InterPro"/>
</dbReference>
<proteinExistence type="predicted"/>
<dbReference type="InterPro" id="IPR035965">
    <property type="entry name" value="PAS-like_dom_sf"/>
</dbReference>
<dbReference type="SUPFAM" id="SSF55874">
    <property type="entry name" value="ATPase domain of HSP90 chaperone/DNA topoisomerase II/histidine kinase"/>
    <property type="match status" value="1"/>
</dbReference>
<evidence type="ECO:0000256" key="3">
    <source>
        <dbReference type="ARBA" id="ARBA00022553"/>
    </source>
</evidence>
<feature type="domain" description="Histidine kinase" evidence="7">
    <location>
        <begin position="451"/>
        <end position="660"/>
    </location>
</feature>
<keyword evidence="6" id="KW-0472">Membrane</keyword>
<dbReference type="PANTHER" id="PTHR43065:SF47">
    <property type="match status" value="1"/>
</dbReference>
<dbReference type="InterPro" id="IPR036890">
    <property type="entry name" value="HATPase_C_sf"/>
</dbReference>
<evidence type="ECO:0000256" key="6">
    <source>
        <dbReference type="SAM" id="Phobius"/>
    </source>
</evidence>
<dbReference type="InterPro" id="IPR036097">
    <property type="entry name" value="HisK_dim/P_sf"/>
</dbReference>
<keyword evidence="6" id="KW-1133">Transmembrane helix</keyword>
<name>A0A1Q9JI98_9FIRM</name>
<evidence type="ECO:0000256" key="5">
    <source>
        <dbReference type="ARBA" id="ARBA00023012"/>
    </source>
</evidence>
<comment type="caution">
    <text evidence="9">The sequence shown here is derived from an EMBL/GenBank/DDBJ whole genome shotgun (WGS) entry which is preliminary data.</text>
</comment>
<keyword evidence="5" id="KW-0902">Two-component regulatory system</keyword>
<gene>
    <name evidence="9" type="ORF">BHK98_07315</name>
</gene>
<dbReference type="CDD" id="cd01007">
    <property type="entry name" value="PBP2_BvgS_HisK_like"/>
    <property type="match status" value="1"/>
</dbReference>
<evidence type="ECO:0000256" key="1">
    <source>
        <dbReference type="ARBA" id="ARBA00000085"/>
    </source>
</evidence>
<dbReference type="Proteomes" id="UP000187404">
    <property type="component" value="Unassembled WGS sequence"/>
</dbReference>
<dbReference type="InterPro" id="IPR001638">
    <property type="entry name" value="Solute-binding_3/MltF_N"/>
</dbReference>